<dbReference type="AlphaFoldDB" id="A0AAV9UV55"/>
<proteinExistence type="predicted"/>
<dbReference type="Gene3D" id="3.40.50.300">
    <property type="entry name" value="P-loop containing nucleotide triphosphate hydrolases"/>
    <property type="match status" value="1"/>
</dbReference>
<dbReference type="EMBL" id="JAVHNS010000007">
    <property type="protein sequence ID" value="KAK6349363.1"/>
    <property type="molecule type" value="Genomic_DNA"/>
</dbReference>
<dbReference type="InterPro" id="IPR056599">
    <property type="entry name" value="AAA_lid_fung"/>
</dbReference>
<feature type="domain" description="AAA+ ATPase" evidence="3">
    <location>
        <begin position="513"/>
        <end position="640"/>
    </location>
</feature>
<reference evidence="4 5" key="1">
    <citation type="submission" date="2019-10" db="EMBL/GenBank/DDBJ databases">
        <authorList>
            <person name="Palmer J.M."/>
        </authorList>
    </citation>
    <scope>NUCLEOTIDE SEQUENCE [LARGE SCALE GENOMIC DNA]</scope>
    <source>
        <strain evidence="4 5">TWF730</strain>
    </source>
</reference>
<comment type="caution">
    <text evidence="4">The sequence shown here is derived from an EMBL/GenBank/DDBJ whole genome shotgun (WGS) entry which is preliminary data.</text>
</comment>
<dbReference type="InterPro" id="IPR027417">
    <property type="entry name" value="P-loop_NTPase"/>
</dbReference>
<organism evidence="4 5">
    <name type="scientific">Orbilia blumenaviensis</name>
    <dbReference type="NCBI Taxonomy" id="1796055"/>
    <lineage>
        <taxon>Eukaryota</taxon>
        <taxon>Fungi</taxon>
        <taxon>Dikarya</taxon>
        <taxon>Ascomycota</taxon>
        <taxon>Pezizomycotina</taxon>
        <taxon>Orbiliomycetes</taxon>
        <taxon>Orbiliales</taxon>
        <taxon>Orbiliaceae</taxon>
        <taxon>Orbilia</taxon>
    </lineage>
</organism>
<dbReference type="PANTHER" id="PTHR46411">
    <property type="entry name" value="FAMILY ATPASE, PUTATIVE-RELATED"/>
    <property type="match status" value="1"/>
</dbReference>
<feature type="region of interest" description="Disordered" evidence="2">
    <location>
        <begin position="133"/>
        <end position="173"/>
    </location>
</feature>
<dbReference type="Proteomes" id="UP001373714">
    <property type="component" value="Unassembled WGS sequence"/>
</dbReference>
<feature type="compositionally biased region" description="Basic and acidic residues" evidence="2">
    <location>
        <begin position="156"/>
        <end position="168"/>
    </location>
</feature>
<gene>
    <name evidence="4" type="ORF">TWF730_010110</name>
</gene>
<dbReference type="GO" id="GO:0016887">
    <property type="term" value="F:ATP hydrolysis activity"/>
    <property type="evidence" value="ECO:0007669"/>
    <property type="project" value="InterPro"/>
</dbReference>
<dbReference type="GO" id="GO:0005524">
    <property type="term" value="F:ATP binding"/>
    <property type="evidence" value="ECO:0007669"/>
    <property type="project" value="InterPro"/>
</dbReference>
<dbReference type="SMART" id="SM00382">
    <property type="entry name" value="AAA"/>
    <property type="match status" value="1"/>
</dbReference>
<protein>
    <recommendedName>
        <fullName evidence="3">AAA+ ATPase domain-containing protein</fullName>
    </recommendedName>
</protein>
<dbReference type="SUPFAM" id="SSF52540">
    <property type="entry name" value="P-loop containing nucleoside triphosphate hydrolases"/>
    <property type="match status" value="1"/>
</dbReference>
<evidence type="ECO:0000313" key="5">
    <source>
        <dbReference type="Proteomes" id="UP001373714"/>
    </source>
</evidence>
<keyword evidence="5" id="KW-1185">Reference proteome</keyword>
<evidence type="ECO:0000259" key="3">
    <source>
        <dbReference type="SMART" id="SM00382"/>
    </source>
</evidence>
<sequence length="743" mass="85255">MMLTKKDILNKLPSDIDRRPPANESLNYLEETDYIAQLQERISQLESQIEKKQGDSSVEQQKLYRIFCGREASKVYLDKPRVRDNSNDTPHYEADIPLPDVTGYLERHFHIHFVAYQDFECCKWYPTFASGDSSYYPRSARDKDSDWDSDSDSEDDTPRRDVKIEQRSGPKSHFLPRHPALRNPFVIVSTELKDLVTVLQAKLKITALMPGFESYKPIEGPHTYILRNIGQIRNEISTFSPRQQYLLKIVFNYVVETFGAEFYKATKLFNQGLVSRNSICYLIAAGDIVVTEDKAHRLRAYIINKSPETNYEKLSVKGWSWKFNGSFQKSDVSLTIVLSDVFQNSEVVEIKTLGYYPLIYAELGSRSFLKNRGLEFWRCRHRRFVSYSGQDADNNDNFVNVRFMVDTMTYRKMHPQSALAKESLVDDLGSAMEDDSPLEENQMLIFPPTIFGFHVLEKKWYNLRVDNIRDVAWNKAAFDSLVVDENTKLLIVALVSNKIAADAGTDLMNNKGNGLIILLHGAPGTGKTLTAGSVAEHAEKPLYRVTTGDIGTDPEAVEKYLTSVLYLGKIWGCVVLLDEADVFLEERTLSDLQRNALVSVFLRVLEYYDGILILTSNRVGTFDSAFKSRIQLAIHYDNLDRDQRVKIWKSFIKRLEDVAFDDIDTDELNQEKNIRKLAAHKLNGRQIRNNITTARQLALYKKEPMSMSHLETVMQVSNKFDDYLRGVKSGLDDEEIARENGER</sequence>
<evidence type="ECO:0000256" key="2">
    <source>
        <dbReference type="SAM" id="MobiDB-lite"/>
    </source>
</evidence>
<dbReference type="Pfam" id="PF00004">
    <property type="entry name" value="AAA"/>
    <property type="match status" value="1"/>
</dbReference>
<dbReference type="Pfam" id="PF23232">
    <property type="entry name" value="AAA_lid_13"/>
    <property type="match status" value="1"/>
</dbReference>
<accession>A0AAV9UV55</accession>
<dbReference type="InterPro" id="IPR003593">
    <property type="entry name" value="AAA+_ATPase"/>
</dbReference>
<evidence type="ECO:0000313" key="4">
    <source>
        <dbReference type="EMBL" id="KAK6349363.1"/>
    </source>
</evidence>
<dbReference type="PANTHER" id="PTHR46411:SF2">
    <property type="entry name" value="AAA+ ATPASE DOMAIN-CONTAINING PROTEIN"/>
    <property type="match status" value="1"/>
</dbReference>
<dbReference type="InterPro" id="IPR003959">
    <property type="entry name" value="ATPase_AAA_core"/>
</dbReference>
<evidence type="ECO:0000256" key="1">
    <source>
        <dbReference type="SAM" id="Coils"/>
    </source>
</evidence>
<feature type="coiled-coil region" evidence="1">
    <location>
        <begin position="28"/>
        <end position="55"/>
    </location>
</feature>
<feature type="compositionally biased region" description="Basic and acidic residues" evidence="2">
    <location>
        <begin position="1"/>
        <end position="21"/>
    </location>
</feature>
<keyword evidence="1" id="KW-0175">Coiled coil</keyword>
<feature type="region of interest" description="Disordered" evidence="2">
    <location>
        <begin position="1"/>
        <end position="22"/>
    </location>
</feature>
<name>A0AAV9UV55_9PEZI</name>